<evidence type="ECO:0000256" key="12">
    <source>
        <dbReference type="ARBA" id="ARBA00023136"/>
    </source>
</evidence>
<keyword evidence="6 14" id="KW-0349">Heme</keyword>
<keyword evidence="9 14" id="KW-1133">Transmembrane helix</keyword>
<evidence type="ECO:0000256" key="1">
    <source>
        <dbReference type="ARBA" id="ARBA00004651"/>
    </source>
</evidence>
<dbReference type="InterPro" id="IPR005265">
    <property type="entry name" value="HemJ-like"/>
</dbReference>
<sequence length="138" mass="15961">MLWLKAFHIVFVVTWFAGLFYLPRLFVYHAMADEDPVRETLCVMERRLLVMMHIGGTLSWLFGLGVLATVPAWLGEPWMQVKLGLVVILTAYHVLCARIVKELAAGTVRHEHTWYRWFNEVPTLILIAVVLLVELKPF</sequence>
<dbReference type="GO" id="GO:0006782">
    <property type="term" value="P:protoporphyrinogen IX biosynthetic process"/>
    <property type="evidence" value="ECO:0007669"/>
    <property type="project" value="UniProtKB-UniRule"/>
</dbReference>
<comment type="catalytic activity">
    <reaction evidence="13 14 15">
        <text>protoporphyrinogen IX + 3 A = protoporphyrin IX + 3 AH2</text>
        <dbReference type="Rhea" id="RHEA:62000"/>
        <dbReference type="ChEBI" id="CHEBI:13193"/>
        <dbReference type="ChEBI" id="CHEBI:17499"/>
        <dbReference type="ChEBI" id="CHEBI:57306"/>
        <dbReference type="ChEBI" id="CHEBI:57307"/>
    </reaction>
</comment>
<evidence type="ECO:0000256" key="3">
    <source>
        <dbReference type="ARBA" id="ARBA00006501"/>
    </source>
</evidence>
<organism evidence="16 17">
    <name type="scientific">Elongatibacter sediminis</name>
    <dbReference type="NCBI Taxonomy" id="3119006"/>
    <lineage>
        <taxon>Bacteria</taxon>
        <taxon>Pseudomonadati</taxon>
        <taxon>Pseudomonadota</taxon>
        <taxon>Gammaproteobacteria</taxon>
        <taxon>Chromatiales</taxon>
        <taxon>Wenzhouxiangellaceae</taxon>
        <taxon>Elongatibacter</taxon>
    </lineage>
</organism>
<dbReference type="PIRSF" id="PIRSF004638">
    <property type="entry name" value="UCP004638"/>
    <property type="match status" value="1"/>
</dbReference>
<proteinExistence type="inferred from homology"/>
<comment type="pathway">
    <text evidence="2 14 15">Porphyrin-containing compound metabolism; protoporphyrin-IX biosynthesis; protoporphyrin-IX from protoporphyrinogen-IX: step 1/1.</text>
</comment>
<comment type="caution">
    <text evidence="16">The sequence shown here is derived from an EMBL/GenBank/DDBJ whole genome shotgun (WGS) entry which is preliminary data.</text>
</comment>
<evidence type="ECO:0000256" key="6">
    <source>
        <dbReference type="ARBA" id="ARBA00022617"/>
    </source>
</evidence>
<evidence type="ECO:0000256" key="14">
    <source>
        <dbReference type="HAMAP-Rule" id="MF_02239"/>
    </source>
</evidence>
<evidence type="ECO:0000313" key="16">
    <source>
        <dbReference type="EMBL" id="MEJ8567053.1"/>
    </source>
</evidence>
<evidence type="ECO:0000313" key="17">
    <source>
        <dbReference type="Proteomes" id="UP001359886"/>
    </source>
</evidence>
<dbReference type="EC" id="1.3.99.-" evidence="14 15"/>
<feature type="binding site" description="axial binding residue" evidence="14">
    <location>
        <position position="8"/>
    </location>
    <ligand>
        <name>heme</name>
        <dbReference type="ChEBI" id="CHEBI:30413"/>
    </ligand>
    <ligandPart>
        <name>Fe</name>
        <dbReference type="ChEBI" id="CHEBI:18248"/>
    </ligandPart>
</feature>
<comment type="subcellular location">
    <subcellularLocation>
        <location evidence="1 14">Cell membrane</location>
        <topology evidence="1 14">Multi-pass membrane protein</topology>
    </subcellularLocation>
</comment>
<feature type="transmembrane region" description="Helical" evidence="14">
    <location>
        <begin position="117"/>
        <end position="135"/>
    </location>
</feature>
<evidence type="ECO:0000256" key="7">
    <source>
        <dbReference type="ARBA" id="ARBA00022692"/>
    </source>
</evidence>
<comment type="cofactor">
    <cofactor evidence="14 15">
        <name>heme b</name>
        <dbReference type="ChEBI" id="CHEBI:60344"/>
    </cofactor>
    <text evidence="14 15">Binds 1 heme b (iron(II)-protoporphyrin IX) group per subunit.</text>
</comment>
<evidence type="ECO:0000256" key="4">
    <source>
        <dbReference type="ARBA" id="ARBA00017504"/>
    </source>
</evidence>
<dbReference type="PANTHER" id="PTHR40255:SF1">
    <property type="entry name" value="PROTOPORPHYRINOGEN IX OXIDASE"/>
    <property type="match status" value="1"/>
</dbReference>
<feature type="transmembrane region" description="Helical" evidence="14">
    <location>
        <begin position="6"/>
        <end position="27"/>
    </location>
</feature>
<gene>
    <name evidence="16" type="ORF">V3330_05400</name>
</gene>
<comment type="subunit">
    <text evidence="14">Homodimer.</text>
</comment>
<evidence type="ECO:0000256" key="8">
    <source>
        <dbReference type="ARBA" id="ARBA00022723"/>
    </source>
</evidence>
<keyword evidence="12 14" id="KW-0472">Membrane</keyword>
<name>A0AAW9RAT2_9GAMM</name>
<feature type="transmembrane region" description="Helical" evidence="14">
    <location>
        <begin position="79"/>
        <end position="96"/>
    </location>
</feature>
<evidence type="ECO:0000256" key="11">
    <source>
        <dbReference type="ARBA" id="ARBA00023004"/>
    </source>
</evidence>
<keyword evidence="8 14" id="KW-0479">Metal-binding</keyword>
<feature type="transmembrane region" description="Helical" evidence="14">
    <location>
        <begin position="48"/>
        <end position="73"/>
    </location>
</feature>
<dbReference type="GO" id="GO:0005886">
    <property type="term" value="C:plasma membrane"/>
    <property type="evidence" value="ECO:0007669"/>
    <property type="project" value="UniProtKB-SubCell"/>
</dbReference>
<keyword evidence="5 14" id="KW-1003">Cell membrane</keyword>
<reference evidence="16 17" key="1">
    <citation type="submission" date="2024-02" db="EMBL/GenBank/DDBJ databases">
        <title>A novel Wenzhouxiangellaceae bacterium, isolated from coastal sediments.</title>
        <authorList>
            <person name="Du Z.-J."/>
            <person name="Ye Y.-Q."/>
            <person name="Zhang X.-Y."/>
        </authorList>
    </citation>
    <scope>NUCLEOTIDE SEQUENCE [LARGE SCALE GENOMIC DNA]</scope>
    <source>
        <strain evidence="16 17">CH-27</strain>
    </source>
</reference>
<dbReference type="Proteomes" id="UP001359886">
    <property type="component" value="Unassembled WGS sequence"/>
</dbReference>
<evidence type="ECO:0000256" key="15">
    <source>
        <dbReference type="PIRNR" id="PIRNR004638"/>
    </source>
</evidence>
<dbReference type="GO" id="GO:0070818">
    <property type="term" value="F:protoporphyrinogen oxidase activity"/>
    <property type="evidence" value="ECO:0007669"/>
    <property type="project" value="UniProtKB-UniRule"/>
</dbReference>
<dbReference type="GO" id="GO:0046872">
    <property type="term" value="F:metal ion binding"/>
    <property type="evidence" value="ECO:0007669"/>
    <property type="project" value="UniProtKB-UniRule"/>
</dbReference>
<evidence type="ECO:0000256" key="5">
    <source>
        <dbReference type="ARBA" id="ARBA00022475"/>
    </source>
</evidence>
<comment type="function">
    <text evidence="14 15">Catalyzes the oxidation of protoporphyrinogen IX to protoporphyrin IX.</text>
</comment>
<dbReference type="EMBL" id="JAZHOG010000003">
    <property type="protein sequence ID" value="MEJ8567053.1"/>
    <property type="molecule type" value="Genomic_DNA"/>
</dbReference>
<dbReference type="PANTHER" id="PTHR40255">
    <property type="entry name" value="UPF0093 MEMBRANE PROTEIN SLR1790"/>
    <property type="match status" value="1"/>
</dbReference>
<evidence type="ECO:0000256" key="10">
    <source>
        <dbReference type="ARBA" id="ARBA00023002"/>
    </source>
</evidence>
<keyword evidence="11 14" id="KW-0408">Iron</keyword>
<protein>
    <recommendedName>
        <fullName evidence="4 14">Protoporphyrinogen IX oxidase</fullName>
        <shortName evidence="14">PPO</shortName>
        <ecNumber evidence="14 15">1.3.99.-</ecNumber>
    </recommendedName>
</protein>
<evidence type="ECO:0000256" key="13">
    <source>
        <dbReference type="ARBA" id="ARBA00048390"/>
    </source>
</evidence>
<keyword evidence="17" id="KW-1185">Reference proteome</keyword>
<feature type="binding site" description="axial binding residue" evidence="14">
    <location>
        <position position="82"/>
    </location>
    <ligand>
        <name>heme</name>
        <dbReference type="ChEBI" id="CHEBI:30413"/>
    </ligand>
    <ligandPart>
        <name>Fe</name>
        <dbReference type="ChEBI" id="CHEBI:18248"/>
    </ligandPart>
</feature>
<comment type="similarity">
    <text evidence="3 14 15">Belongs to the HemJ family.</text>
</comment>
<dbReference type="AlphaFoldDB" id="A0AAW9RAT2"/>
<evidence type="ECO:0000256" key="2">
    <source>
        <dbReference type="ARBA" id="ARBA00005073"/>
    </source>
</evidence>
<dbReference type="HAMAP" id="MF_02239">
    <property type="entry name" value="HemJ"/>
    <property type="match status" value="1"/>
</dbReference>
<dbReference type="Pfam" id="PF03653">
    <property type="entry name" value="UPF0093"/>
    <property type="match status" value="1"/>
</dbReference>
<evidence type="ECO:0000256" key="9">
    <source>
        <dbReference type="ARBA" id="ARBA00022989"/>
    </source>
</evidence>
<dbReference type="RefSeq" id="WP_354694372.1">
    <property type="nucleotide sequence ID" value="NZ_JAZHOG010000003.1"/>
</dbReference>
<accession>A0AAW9RAT2</accession>
<keyword evidence="7 14" id="KW-0812">Transmembrane</keyword>
<keyword evidence="10 14" id="KW-0560">Oxidoreductase</keyword>